<gene>
    <name evidence="5" type="ORF">TEOVI_000066200</name>
</gene>
<dbReference type="GO" id="GO:0005856">
    <property type="term" value="C:cytoskeleton"/>
    <property type="evidence" value="ECO:0007669"/>
    <property type="project" value="TreeGrafter"/>
</dbReference>
<organism evidence="5 6">
    <name type="scientific">Trypanosoma equiperdum</name>
    <dbReference type="NCBI Taxonomy" id="5694"/>
    <lineage>
        <taxon>Eukaryota</taxon>
        <taxon>Discoba</taxon>
        <taxon>Euglenozoa</taxon>
        <taxon>Kinetoplastea</taxon>
        <taxon>Metakinetoplastina</taxon>
        <taxon>Trypanosomatida</taxon>
        <taxon>Trypanosomatidae</taxon>
        <taxon>Trypanosoma</taxon>
    </lineage>
</organism>
<comment type="caution">
    <text evidence="5">The sequence shown here is derived from an EMBL/GenBank/DDBJ whole genome shotgun (WGS) entry which is preliminary data.</text>
</comment>
<evidence type="ECO:0000313" key="6">
    <source>
        <dbReference type="Proteomes" id="UP000195570"/>
    </source>
</evidence>
<dbReference type="EMBL" id="CZPT02001151">
    <property type="protein sequence ID" value="SCU69105.1"/>
    <property type="molecule type" value="Genomic_DNA"/>
</dbReference>
<accession>A0A1G4IB06</accession>
<feature type="coiled-coil region" evidence="2">
    <location>
        <begin position="62"/>
        <end position="120"/>
    </location>
</feature>
<dbReference type="VEuPathDB" id="TriTrypDB:TEOVI_000066200"/>
<feature type="coiled-coil region" evidence="2">
    <location>
        <begin position="430"/>
        <end position="611"/>
    </location>
</feature>
<feature type="compositionally biased region" description="Basic and acidic residues" evidence="3">
    <location>
        <begin position="903"/>
        <end position="912"/>
    </location>
</feature>
<protein>
    <submittedName>
        <fullName evidence="5">MBO2</fullName>
    </submittedName>
</protein>
<dbReference type="InterPro" id="IPR049270">
    <property type="entry name" value="CFAP58_CC"/>
</dbReference>
<proteinExistence type="predicted"/>
<reference evidence="5" key="1">
    <citation type="submission" date="2016-09" db="EMBL/GenBank/DDBJ databases">
        <authorList>
            <person name="Hebert L."/>
            <person name="Moumen B."/>
        </authorList>
    </citation>
    <scope>NUCLEOTIDE SEQUENCE [LARGE SCALE GENOMIC DNA]</scope>
    <source>
        <strain evidence="5">OVI</strain>
    </source>
</reference>
<sequence>MADTLQLLGDVTDVSNAAAIVGLDTLVEEGRLIEERADYLKEKFKELHNRVLVVYKRDFFLLKRARQLRKELDAQKERMAARGKIAQDDDAEIQRLNKLLMDTEEELSDAQERESILQVEVLELDRKKFTVALEREDAIAAEEAQLRPRMEAMRQEVSSTGKELEDMVEQCKTLSAKRDVLLAQEAEATEALAKFKTTMAETTRQLANIERLPEHSLRQAQVILKSYEAALLEAKALDEKLAAQADMIAKLELKKNNRNLDYEQAVANLQKLKSKIDSKRVTIATLNTSLEMEQEARLGYQQRIAQIEDLINTTNATRAKQCEDVEQARRDLEQAREEYAELDIALCKIIKEQKDVKDNITSVMKTIERVETTRKRNAQRLDDAKRDAERRNQLFLKEQGYEKEFTAKVGAVSADIKVIEKEIINRTLQEETKRREIKALVVRLQELSKEKAKGKSRIIIGKHELRMKEMYVSDARKRLSDLELRLDSIIDTFQSIKHERTHKAAQIQAITQKMTEMTEKKAILENELVVLCRESAVKEAELVKKRRQIHKLRQSCRALRLEKNNQRKCLEKRSLEERNIKAQARRVASRIATMEEEMGGAKRNYQNIIENRDGAGIQLLDRNDELCVLYERFKTQEKVIRDGITVDNAREEEIRALRIKFTDVRRQVDLVRASVPQVKELEDRLAKILNDIDDEKWKVEVLENDLTNPKNAHRWRLLKRQNAGRSVASGVTAPQQAHSDVVATASPGEAAPSAIVTASDSCSDDVVDLQQRYQQLEERVRNVNERIREKELILEEVTELSTRLAEQVKNGREFTLALTKQVNSHHHSIRAKTRQMMATVSELSVFQASAIQLQQDVQRLEGIVEEAERLMAEGEAPFAEAEERYIREVEGKARYRNVLRRKKEELESEKSKGPKVYVEQRPNAYIPDDGLSVPKPFGALMPFKPTPAVQTSRYYRSKSERSRDSDGPKRGPYSESYSGGGSLKGNDNGPPKTNHFSLTQ</sequence>
<evidence type="ECO:0000256" key="3">
    <source>
        <dbReference type="SAM" id="MobiDB-lite"/>
    </source>
</evidence>
<keyword evidence="1 2" id="KW-0175">Coiled coil</keyword>
<evidence type="ECO:0000313" key="5">
    <source>
        <dbReference type="EMBL" id="SCU69105.1"/>
    </source>
</evidence>
<dbReference type="Proteomes" id="UP000195570">
    <property type="component" value="Unassembled WGS sequence"/>
</dbReference>
<dbReference type="GeneID" id="92374602"/>
<evidence type="ECO:0000256" key="2">
    <source>
        <dbReference type="SAM" id="Coils"/>
    </source>
</evidence>
<feature type="coiled-coil region" evidence="2">
    <location>
        <begin position="150"/>
        <end position="282"/>
    </location>
</feature>
<feature type="coiled-coil region" evidence="2">
    <location>
        <begin position="318"/>
        <end position="398"/>
    </location>
</feature>
<dbReference type="RefSeq" id="XP_067080135.1">
    <property type="nucleotide sequence ID" value="XM_067224034.1"/>
</dbReference>
<dbReference type="AlphaFoldDB" id="A0A1G4IB06"/>
<feature type="domain" description="Cilia- and flagella-associated protein 58 central coiled coil" evidence="4">
    <location>
        <begin position="455"/>
        <end position="668"/>
    </location>
</feature>
<dbReference type="Pfam" id="PF21771">
    <property type="entry name" value="CFAP58_CC"/>
    <property type="match status" value="1"/>
</dbReference>
<feature type="compositionally biased region" description="Basic and acidic residues" evidence="3">
    <location>
        <begin position="957"/>
        <end position="969"/>
    </location>
</feature>
<dbReference type="PANTHER" id="PTHR32083">
    <property type="entry name" value="CILIA AND FLAGELLA-ASSOCIATED PROTEIN 58-RELATED"/>
    <property type="match status" value="1"/>
</dbReference>
<feature type="coiled-coil region" evidence="2">
    <location>
        <begin position="678"/>
        <end position="705"/>
    </location>
</feature>
<evidence type="ECO:0000259" key="4">
    <source>
        <dbReference type="Pfam" id="PF21771"/>
    </source>
</evidence>
<feature type="region of interest" description="Disordered" evidence="3">
    <location>
        <begin position="903"/>
        <end position="1000"/>
    </location>
</feature>
<evidence type="ECO:0000256" key="1">
    <source>
        <dbReference type="ARBA" id="ARBA00023054"/>
    </source>
</evidence>
<keyword evidence="6" id="KW-1185">Reference proteome</keyword>
<name>A0A1G4IB06_TRYEQ</name>
<feature type="coiled-coil region" evidence="2">
    <location>
        <begin position="759"/>
        <end position="800"/>
    </location>
</feature>
<dbReference type="PANTHER" id="PTHR32083:SF34">
    <property type="entry name" value="COILED-COIL DOMAIN-CONTAINING PROTEIN 146"/>
    <property type="match status" value="1"/>
</dbReference>